<dbReference type="InterPro" id="IPR025477">
    <property type="entry name" value="DUF4327"/>
</dbReference>
<name>G6FSG7_9CYAN</name>
<dbReference type="EMBL" id="AGIZ01000005">
    <property type="protein sequence ID" value="EHC14803.1"/>
    <property type="molecule type" value="Genomic_DNA"/>
</dbReference>
<dbReference type="RefSeq" id="WP_009456294.1">
    <property type="nucleotide sequence ID" value="NZ_AGIZ01000005.1"/>
</dbReference>
<comment type="caution">
    <text evidence="1">The sequence shown here is derived from an EMBL/GenBank/DDBJ whole genome shotgun (WGS) entry which is preliminary data.</text>
</comment>
<dbReference type="Proteomes" id="UP000004344">
    <property type="component" value="Unassembled WGS sequence"/>
</dbReference>
<proteinExistence type="predicted"/>
<dbReference type="AlphaFoldDB" id="G6FSG7"/>
<reference evidence="1 2" key="1">
    <citation type="submission" date="2011-09" db="EMBL/GenBank/DDBJ databases">
        <title>The draft genome of Fischerella sp. JSC-11.</title>
        <authorList>
            <consortium name="US DOE Joint Genome Institute (JGI-PGF)"/>
            <person name="Lucas S."/>
            <person name="Han J."/>
            <person name="Lapidus A."/>
            <person name="Cheng J.-F."/>
            <person name="Goodwin L."/>
            <person name="Pitluck S."/>
            <person name="Peters L."/>
            <person name="Land M.L."/>
            <person name="Hauser L."/>
            <person name="Sarkisova S."/>
            <person name="Bryant D.A."/>
            <person name="Brown I."/>
            <person name="Woyke T.J."/>
        </authorList>
    </citation>
    <scope>NUCLEOTIDE SEQUENCE [LARGE SCALE GENOMIC DNA]</scope>
    <source>
        <strain evidence="1 2">JSC-11</strain>
    </source>
</reference>
<protein>
    <recommendedName>
        <fullName evidence="3">DUF4327 domain-containing protein</fullName>
    </recommendedName>
</protein>
<keyword evidence="2" id="KW-1185">Reference proteome</keyword>
<organism evidence="1 2">
    <name type="scientific">Fischerella thermalis JSC-11</name>
    <dbReference type="NCBI Taxonomy" id="741277"/>
    <lineage>
        <taxon>Bacteria</taxon>
        <taxon>Bacillati</taxon>
        <taxon>Cyanobacteriota</taxon>
        <taxon>Cyanophyceae</taxon>
        <taxon>Nostocales</taxon>
        <taxon>Hapalosiphonaceae</taxon>
        <taxon>Fischerella</taxon>
    </lineage>
</organism>
<gene>
    <name evidence="1" type="ORF">FJSC11DRAFT_1714</name>
</gene>
<accession>G6FSG7</accession>
<sequence length="74" mass="8951">MVDTAVKYNIEYIREKAVQLVNQGLIQLNQPIYVLCKYLPYRDWLFVELELERNEFLLRDCIIDLLSREKWSEG</sequence>
<evidence type="ECO:0000313" key="2">
    <source>
        <dbReference type="Proteomes" id="UP000004344"/>
    </source>
</evidence>
<evidence type="ECO:0000313" key="1">
    <source>
        <dbReference type="EMBL" id="EHC14803.1"/>
    </source>
</evidence>
<dbReference type="Pfam" id="PF14217">
    <property type="entry name" value="DUF4327"/>
    <property type="match status" value="1"/>
</dbReference>
<dbReference type="PATRIC" id="fig|741277.3.peg.1522"/>
<evidence type="ECO:0008006" key="3">
    <source>
        <dbReference type="Google" id="ProtNLM"/>
    </source>
</evidence>
<dbReference type="GeneID" id="35795877"/>